<accession>A0A650CND0</accession>
<feature type="domain" description="Glycine cleavage system P-protein N-terminal" evidence="6">
    <location>
        <begin position="36"/>
        <end position="304"/>
    </location>
</feature>
<dbReference type="FunFam" id="3.90.1150.10:FF:000014">
    <property type="entry name" value="Probable glycine dehydrogenase (decarboxylating) subunit 2"/>
    <property type="match status" value="1"/>
</dbReference>
<evidence type="ECO:0000313" key="8">
    <source>
        <dbReference type="EMBL" id="QGR19360.1"/>
    </source>
</evidence>
<reference evidence="8 9" key="1">
    <citation type="submission" date="2019-10" db="EMBL/GenBank/DDBJ databases">
        <title>Genome Sequences from Six Type Strain Members of the Archaeal Family Sulfolobaceae: Acidianus ambivalens, Acidianus infernus, Metallosphaera prunae, Stygiolobus azoricus, Sulfolobus metallicus, and Sulfurisphaera ohwakuensis.</title>
        <authorList>
            <person name="Counts J.A."/>
            <person name="Kelly R.M."/>
        </authorList>
    </citation>
    <scope>NUCLEOTIDE SEQUENCE [LARGE SCALE GENOMIC DNA]</scope>
    <source>
        <strain evidence="8 9">FC6</strain>
    </source>
</reference>
<evidence type="ECO:0000256" key="2">
    <source>
        <dbReference type="ARBA" id="ARBA00012134"/>
    </source>
</evidence>
<name>A0A650CND0_9CREN</name>
<dbReference type="GO" id="GO:0005829">
    <property type="term" value="C:cytosol"/>
    <property type="evidence" value="ECO:0007669"/>
    <property type="project" value="TreeGrafter"/>
</dbReference>
<evidence type="ECO:0000256" key="3">
    <source>
        <dbReference type="ARBA" id="ARBA00022898"/>
    </source>
</evidence>
<comment type="cofactor">
    <cofactor evidence="1">
        <name>pyridoxal 5'-phosphate</name>
        <dbReference type="ChEBI" id="CHEBI:597326"/>
    </cofactor>
</comment>
<evidence type="ECO:0000256" key="5">
    <source>
        <dbReference type="ARBA" id="ARBA00049026"/>
    </source>
</evidence>
<dbReference type="Pfam" id="PF02347">
    <property type="entry name" value="GDC-P"/>
    <property type="match status" value="1"/>
</dbReference>
<dbReference type="Gene3D" id="3.40.640.10">
    <property type="entry name" value="Type I PLP-dependent aspartate aminotransferase-like (Major domain)"/>
    <property type="match status" value="1"/>
</dbReference>
<keyword evidence="8" id="KW-0032">Aminotransferase</keyword>
<dbReference type="SUPFAM" id="SSF53383">
    <property type="entry name" value="PLP-dependent transferases"/>
    <property type="match status" value="1"/>
</dbReference>
<dbReference type="InterPro" id="IPR015422">
    <property type="entry name" value="PyrdxlP-dep_Trfase_small"/>
</dbReference>
<dbReference type="Pfam" id="PF21478">
    <property type="entry name" value="GcvP2_C"/>
    <property type="match status" value="1"/>
</dbReference>
<dbReference type="NCBIfam" id="NF003346">
    <property type="entry name" value="PRK04366.1"/>
    <property type="match status" value="1"/>
</dbReference>
<dbReference type="FunFam" id="3.40.640.10:FF:000224">
    <property type="entry name" value="Probable glycine dehydrogenase (decarboxylating) subunit 2"/>
    <property type="match status" value="1"/>
</dbReference>
<dbReference type="RefSeq" id="WP_156006056.1">
    <property type="nucleotide sequence ID" value="NZ_CP045483.1"/>
</dbReference>
<dbReference type="GO" id="GO:0030170">
    <property type="term" value="F:pyridoxal phosphate binding"/>
    <property type="evidence" value="ECO:0007669"/>
    <property type="project" value="TreeGrafter"/>
</dbReference>
<keyword evidence="8" id="KW-0808">Transferase</keyword>
<dbReference type="InterPro" id="IPR049316">
    <property type="entry name" value="GDC-P_C"/>
</dbReference>
<dbReference type="InterPro" id="IPR020581">
    <property type="entry name" value="GDC_P"/>
</dbReference>
<feature type="domain" description="Glycine dehydrogenase C-terminal" evidence="7">
    <location>
        <begin position="355"/>
        <end position="456"/>
    </location>
</feature>
<keyword evidence="3" id="KW-0663">Pyridoxal phosphate</keyword>
<dbReference type="GeneID" id="42798361"/>
<dbReference type="AlphaFoldDB" id="A0A650CND0"/>
<sequence>MWRQAKWDEPLIMEYKGNGGRIGTLIPHEKEIEIKLRIPERLKRSKEPEIPELSELEVVRHFIRLSQMSFGVDTGFMPLGSCTMKYNPKVEEKTSELVSEYHPLQDFDTVQGILEMIYEMQNMLAEITGMDQCSLQVPAGAAGELAGVLMIKKYHEDKNRKNRDEMLVADSAHGTNPASAAMAGYKVIYIRTNKDGLVDIDVLREVTSEKTVGFMLTNPNTLGLFESDILEISKILHRVDAKLYYDGANLNGILGVVRPGDMGFDVVHLNLHKTFGVPHGGGGPGAGAICAKGEMVDYLPYPLVQKKDGKFTLDYIPSKSIGKIATFYGNIANVVRAYSYILGLGSKGISMIGKLSTLATNYLISKLKGVRGLSLPYSDRPRKHEVVFSAKQLLNETGISANDIAKTLLDRGFYAPTIYFPPNVEEALMIEPTETEPKEVLDKYADAIRQIVEEAYKNPQLLLNSPSNTSVGRIDQVTANHPSSVTPTYRVYRLRSEGKISILK</sequence>
<dbReference type="Gene3D" id="6.20.440.10">
    <property type="match status" value="1"/>
</dbReference>
<gene>
    <name evidence="8" type="ORF">D1868_04775</name>
</gene>
<evidence type="ECO:0000259" key="7">
    <source>
        <dbReference type="Pfam" id="PF21478"/>
    </source>
</evidence>
<keyword evidence="4" id="KW-0560">Oxidoreductase</keyword>
<dbReference type="GO" id="GO:0005960">
    <property type="term" value="C:glycine cleavage complex"/>
    <property type="evidence" value="ECO:0007669"/>
    <property type="project" value="TreeGrafter"/>
</dbReference>
<dbReference type="GO" id="GO:0019464">
    <property type="term" value="P:glycine decarboxylation via glycine cleavage system"/>
    <property type="evidence" value="ECO:0007669"/>
    <property type="project" value="TreeGrafter"/>
</dbReference>
<dbReference type="Gene3D" id="3.90.1150.10">
    <property type="entry name" value="Aspartate Aminotransferase, domain 1"/>
    <property type="match status" value="1"/>
</dbReference>
<dbReference type="OrthoDB" id="371967at2157"/>
<organism evidence="8 9">
    <name type="scientific">Stygiolobus azoricus</name>
    <dbReference type="NCBI Taxonomy" id="41675"/>
    <lineage>
        <taxon>Archaea</taxon>
        <taxon>Thermoproteota</taxon>
        <taxon>Thermoprotei</taxon>
        <taxon>Sulfolobales</taxon>
        <taxon>Sulfolobaceae</taxon>
        <taxon>Stygiolobus</taxon>
    </lineage>
</organism>
<comment type="catalytic activity">
    <reaction evidence="5">
        <text>N(6)-[(R)-lipoyl]-L-lysyl-[glycine-cleavage complex H protein] + glycine + H(+) = N(6)-[(R)-S(8)-aminomethyldihydrolipoyl]-L-lysyl-[glycine-cleavage complex H protein] + CO2</text>
        <dbReference type="Rhea" id="RHEA:24304"/>
        <dbReference type="Rhea" id="RHEA-COMP:10494"/>
        <dbReference type="Rhea" id="RHEA-COMP:10495"/>
        <dbReference type="ChEBI" id="CHEBI:15378"/>
        <dbReference type="ChEBI" id="CHEBI:16526"/>
        <dbReference type="ChEBI" id="CHEBI:57305"/>
        <dbReference type="ChEBI" id="CHEBI:83099"/>
        <dbReference type="ChEBI" id="CHEBI:83143"/>
        <dbReference type="EC" id="1.4.4.2"/>
    </reaction>
</comment>
<evidence type="ECO:0000256" key="1">
    <source>
        <dbReference type="ARBA" id="ARBA00001933"/>
    </source>
</evidence>
<dbReference type="KEGG" id="sazo:D1868_04775"/>
<keyword evidence="9" id="KW-1185">Reference proteome</keyword>
<dbReference type="EC" id="1.4.4.2" evidence="2"/>
<protein>
    <recommendedName>
        <fullName evidence="2">glycine dehydrogenase (aminomethyl-transferring)</fullName>
        <ecNumber evidence="2">1.4.4.2</ecNumber>
    </recommendedName>
</protein>
<dbReference type="InterPro" id="IPR049315">
    <property type="entry name" value="GDC-P_N"/>
</dbReference>
<dbReference type="PANTHER" id="PTHR11773:SF1">
    <property type="entry name" value="GLYCINE DEHYDROGENASE (DECARBOXYLATING), MITOCHONDRIAL"/>
    <property type="match status" value="1"/>
</dbReference>
<proteinExistence type="predicted"/>
<dbReference type="InterPro" id="IPR015424">
    <property type="entry name" value="PyrdxlP-dep_Trfase"/>
</dbReference>
<dbReference type="Proteomes" id="UP000423396">
    <property type="component" value="Chromosome"/>
</dbReference>
<dbReference type="PANTHER" id="PTHR11773">
    <property type="entry name" value="GLYCINE DEHYDROGENASE, DECARBOXYLATING"/>
    <property type="match status" value="1"/>
</dbReference>
<evidence type="ECO:0000313" key="9">
    <source>
        <dbReference type="Proteomes" id="UP000423396"/>
    </source>
</evidence>
<dbReference type="InterPro" id="IPR015421">
    <property type="entry name" value="PyrdxlP-dep_Trfase_major"/>
</dbReference>
<dbReference type="GO" id="GO:0008483">
    <property type="term" value="F:transaminase activity"/>
    <property type="evidence" value="ECO:0007669"/>
    <property type="project" value="UniProtKB-KW"/>
</dbReference>
<evidence type="ECO:0000259" key="6">
    <source>
        <dbReference type="Pfam" id="PF02347"/>
    </source>
</evidence>
<dbReference type="GO" id="GO:0004375">
    <property type="term" value="F:glycine dehydrogenase (decarboxylating) activity"/>
    <property type="evidence" value="ECO:0007669"/>
    <property type="project" value="UniProtKB-EC"/>
</dbReference>
<evidence type="ECO:0000256" key="4">
    <source>
        <dbReference type="ARBA" id="ARBA00023002"/>
    </source>
</evidence>
<dbReference type="GO" id="GO:0016594">
    <property type="term" value="F:glycine binding"/>
    <property type="evidence" value="ECO:0007669"/>
    <property type="project" value="TreeGrafter"/>
</dbReference>
<dbReference type="EMBL" id="CP045483">
    <property type="protein sequence ID" value="QGR19360.1"/>
    <property type="molecule type" value="Genomic_DNA"/>
</dbReference>